<accession>A0AAV7PZF3</accession>
<evidence type="ECO:0000313" key="2">
    <source>
        <dbReference type="EMBL" id="KAJ1132482.1"/>
    </source>
</evidence>
<evidence type="ECO:0000256" key="1">
    <source>
        <dbReference type="SAM" id="MobiDB-lite"/>
    </source>
</evidence>
<feature type="region of interest" description="Disordered" evidence="1">
    <location>
        <begin position="1"/>
        <end position="50"/>
    </location>
</feature>
<dbReference type="EMBL" id="JANPWB010000011">
    <property type="protein sequence ID" value="KAJ1132482.1"/>
    <property type="molecule type" value="Genomic_DNA"/>
</dbReference>
<protein>
    <submittedName>
        <fullName evidence="2">Uncharacterized protein</fullName>
    </submittedName>
</protein>
<gene>
    <name evidence="2" type="ORF">NDU88_010791</name>
</gene>
<comment type="caution">
    <text evidence="2">The sequence shown here is derived from an EMBL/GenBank/DDBJ whole genome shotgun (WGS) entry which is preliminary data.</text>
</comment>
<evidence type="ECO:0000313" key="3">
    <source>
        <dbReference type="Proteomes" id="UP001066276"/>
    </source>
</evidence>
<dbReference type="Proteomes" id="UP001066276">
    <property type="component" value="Chromosome 7"/>
</dbReference>
<sequence>MKGAGCRLELTSDMEGERRQTLKKSGKSTLLKTSPLASGEDELSTDSEIPHPLVTEIAALEEDKNSRDQVIQAVALRMQQQDP</sequence>
<reference evidence="2" key="1">
    <citation type="journal article" date="2022" name="bioRxiv">
        <title>Sequencing and chromosome-scale assembly of the giantPleurodeles waltlgenome.</title>
        <authorList>
            <person name="Brown T."/>
            <person name="Elewa A."/>
            <person name="Iarovenko S."/>
            <person name="Subramanian E."/>
            <person name="Araus A.J."/>
            <person name="Petzold A."/>
            <person name="Susuki M."/>
            <person name="Suzuki K.-i.T."/>
            <person name="Hayashi T."/>
            <person name="Toyoda A."/>
            <person name="Oliveira C."/>
            <person name="Osipova E."/>
            <person name="Leigh N.D."/>
            <person name="Simon A."/>
            <person name="Yun M.H."/>
        </authorList>
    </citation>
    <scope>NUCLEOTIDE SEQUENCE</scope>
    <source>
        <strain evidence="2">20211129_DDA</strain>
        <tissue evidence="2">Liver</tissue>
    </source>
</reference>
<dbReference type="AlphaFoldDB" id="A0AAV7PZF3"/>
<proteinExistence type="predicted"/>
<organism evidence="2 3">
    <name type="scientific">Pleurodeles waltl</name>
    <name type="common">Iberian ribbed newt</name>
    <dbReference type="NCBI Taxonomy" id="8319"/>
    <lineage>
        <taxon>Eukaryota</taxon>
        <taxon>Metazoa</taxon>
        <taxon>Chordata</taxon>
        <taxon>Craniata</taxon>
        <taxon>Vertebrata</taxon>
        <taxon>Euteleostomi</taxon>
        <taxon>Amphibia</taxon>
        <taxon>Batrachia</taxon>
        <taxon>Caudata</taxon>
        <taxon>Salamandroidea</taxon>
        <taxon>Salamandridae</taxon>
        <taxon>Pleurodelinae</taxon>
        <taxon>Pleurodeles</taxon>
    </lineage>
</organism>
<name>A0AAV7PZF3_PLEWA</name>
<keyword evidence="3" id="KW-1185">Reference proteome</keyword>